<protein>
    <submittedName>
        <fullName evidence="1">Uncharacterized protein</fullName>
    </submittedName>
</protein>
<gene>
    <name evidence="2" type="ORF">B6C91_12220</name>
    <name evidence="1" type="ORF">B6D08_13860</name>
</gene>
<name>A0A242NDD0_9GAMM</name>
<accession>A0A242NDD0</accession>
<organism evidence="1 4">
    <name type="scientific">Gilliamella apicola</name>
    <dbReference type="NCBI Taxonomy" id="1196095"/>
    <lineage>
        <taxon>Bacteria</taxon>
        <taxon>Pseudomonadati</taxon>
        <taxon>Pseudomonadota</taxon>
        <taxon>Gammaproteobacteria</taxon>
        <taxon>Orbales</taxon>
        <taxon>Orbaceae</taxon>
        <taxon>Gilliamella</taxon>
    </lineage>
</organism>
<evidence type="ECO:0000313" key="2">
    <source>
        <dbReference type="EMBL" id="OTQ08484.1"/>
    </source>
</evidence>
<dbReference type="GeneID" id="29849128"/>
<reference evidence="3 4" key="1">
    <citation type="submission" date="2017-03" db="EMBL/GenBank/DDBJ databases">
        <title>Comparative genomics of honeybee gut symbionts reveal geographically distinct and subgroup specific antibiotic resistance.</title>
        <authorList>
            <person name="Ludvigsen J."/>
            <person name="Porcellato D."/>
            <person name="Labee-Lund T.M."/>
            <person name="Amdam G.V."/>
            <person name="Rudi K."/>
        </authorList>
    </citation>
    <scope>NUCLEOTIDE SEQUENCE [LARGE SCALE GENOMIC DNA]</scope>
    <source>
        <strain evidence="1 4">A-7-12</strain>
        <strain evidence="2 3">A-9-12</strain>
    </source>
</reference>
<evidence type="ECO:0000313" key="1">
    <source>
        <dbReference type="EMBL" id="OTP97690.1"/>
    </source>
</evidence>
<keyword evidence="3" id="KW-1185">Reference proteome</keyword>
<dbReference type="RefSeq" id="WP_025315290.1">
    <property type="nucleotide sequence ID" value="NZ_CP007445.1"/>
</dbReference>
<dbReference type="EMBL" id="NART01000082">
    <property type="protein sequence ID" value="OTQ08484.1"/>
    <property type="molecule type" value="Genomic_DNA"/>
</dbReference>
<comment type="caution">
    <text evidence="1">The sequence shown here is derived from an EMBL/GenBank/DDBJ whole genome shotgun (WGS) entry which is preliminary data.</text>
</comment>
<dbReference type="OrthoDB" id="6424993at2"/>
<dbReference type="Proteomes" id="UP000194800">
    <property type="component" value="Unassembled WGS sequence"/>
</dbReference>
<evidence type="ECO:0000313" key="3">
    <source>
        <dbReference type="Proteomes" id="UP000194800"/>
    </source>
</evidence>
<dbReference type="Proteomes" id="UP000194977">
    <property type="component" value="Unassembled WGS sequence"/>
</dbReference>
<evidence type="ECO:0000313" key="4">
    <source>
        <dbReference type="Proteomes" id="UP000194977"/>
    </source>
</evidence>
<sequence length="99" mass="11719">MGLDILVIFENGDNNNFVMSEELHSEIFSSSTRWSSFKELKKIKDYYKVDINFNSKCSNSFLSELVEIRERIKTKRNELDKLIINLDKRKIKKLRITGD</sequence>
<dbReference type="EMBL" id="NARP01000056">
    <property type="protein sequence ID" value="OTP97690.1"/>
    <property type="molecule type" value="Genomic_DNA"/>
</dbReference>
<dbReference type="AlphaFoldDB" id="A0A242NDD0"/>
<proteinExistence type="predicted"/>